<keyword evidence="3 5" id="KW-1133">Transmembrane helix</keyword>
<name>A0ABR3P452_9PEZI</name>
<dbReference type="PANTHER" id="PTHR23291">
    <property type="entry name" value="BAX INHIBITOR-RELATED"/>
    <property type="match status" value="1"/>
</dbReference>
<keyword evidence="2 5" id="KW-0812">Transmembrane</keyword>
<dbReference type="GeneID" id="95979834"/>
<comment type="similarity">
    <text evidence="5">Belongs to the BI1 family.</text>
</comment>
<dbReference type="EMBL" id="JBFMKM010000014">
    <property type="protein sequence ID" value="KAL1297568.1"/>
    <property type="molecule type" value="Genomic_DNA"/>
</dbReference>
<reference evidence="6 7" key="1">
    <citation type="submission" date="2024-07" db="EMBL/GenBank/DDBJ databases">
        <title>Draft sequence of the Neodothiora populina.</title>
        <authorList>
            <person name="Drown D.D."/>
            <person name="Schuette U.S."/>
            <person name="Buechlein A.B."/>
            <person name="Rusch D.R."/>
            <person name="Winton L.W."/>
            <person name="Adams G.A."/>
        </authorList>
    </citation>
    <scope>NUCLEOTIDE SEQUENCE [LARGE SCALE GENOMIC DNA]</scope>
    <source>
        <strain evidence="6 7">CPC 39397</strain>
    </source>
</reference>
<feature type="transmembrane region" description="Helical" evidence="5">
    <location>
        <begin position="130"/>
        <end position="148"/>
    </location>
</feature>
<evidence type="ECO:0000256" key="2">
    <source>
        <dbReference type="ARBA" id="ARBA00022692"/>
    </source>
</evidence>
<dbReference type="RefSeq" id="XP_069197250.1">
    <property type="nucleotide sequence ID" value="XM_069346040.1"/>
</dbReference>
<evidence type="ECO:0000256" key="3">
    <source>
        <dbReference type="ARBA" id="ARBA00022989"/>
    </source>
</evidence>
<evidence type="ECO:0000313" key="7">
    <source>
        <dbReference type="Proteomes" id="UP001562354"/>
    </source>
</evidence>
<accession>A0ABR3P452</accession>
<dbReference type="InterPro" id="IPR006214">
    <property type="entry name" value="Bax_inhibitor_1-related"/>
</dbReference>
<evidence type="ECO:0000256" key="4">
    <source>
        <dbReference type="ARBA" id="ARBA00023136"/>
    </source>
</evidence>
<evidence type="ECO:0000313" key="6">
    <source>
        <dbReference type="EMBL" id="KAL1297568.1"/>
    </source>
</evidence>
<gene>
    <name evidence="6" type="ORF">AAFC00_006135</name>
</gene>
<dbReference type="Pfam" id="PF01027">
    <property type="entry name" value="Bax1-I"/>
    <property type="match status" value="1"/>
</dbReference>
<keyword evidence="7" id="KW-1185">Reference proteome</keyword>
<keyword evidence="4 5" id="KW-0472">Membrane</keyword>
<organism evidence="6 7">
    <name type="scientific">Neodothiora populina</name>
    <dbReference type="NCBI Taxonomy" id="2781224"/>
    <lineage>
        <taxon>Eukaryota</taxon>
        <taxon>Fungi</taxon>
        <taxon>Dikarya</taxon>
        <taxon>Ascomycota</taxon>
        <taxon>Pezizomycotina</taxon>
        <taxon>Dothideomycetes</taxon>
        <taxon>Dothideomycetidae</taxon>
        <taxon>Dothideales</taxon>
        <taxon>Dothioraceae</taxon>
        <taxon>Neodothiora</taxon>
    </lineage>
</organism>
<dbReference type="PANTHER" id="PTHR23291:SF112">
    <property type="entry name" value="GROWTH HORMONE-INDUCIBLE TRANSMEMBRANE PROTEIN"/>
    <property type="match status" value="1"/>
</dbReference>
<dbReference type="Proteomes" id="UP001562354">
    <property type="component" value="Unassembled WGS sequence"/>
</dbReference>
<feature type="transmembrane region" description="Helical" evidence="5">
    <location>
        <begin position="281"/>
        <end position="302"/>
    </location>
</feature>
<feature type="transmembrane region" description="Helical" evidence="5">
    <location>
        <begin position="220"/>
        <end position="238"/>
    </location>
</feature>
<feature type="transmembrane region" description="Helical" evidence="5">
    <location>
        <begin position="250"/>
        <end position="269"/>
    </location>
</feature>
<proteinExistence type="inferred from homology"/>
<comment type="caution">
    <text evidence="6">The sequence shown here is derived from an EMBL/GenBank/DDBJ whole genome shotgun (WGS) entry which is preliminary data.</text>
</comment>
<protein>
    <submittedName>
        <fullName evidence="6">Uncharacterized protein</fullName>
    </submittedName>
</protein>
<sequence length="347" mass="38077">MAFMLRRPFAVTSALKQAASPQISSTVVRNFHQAPAKQNAFKSFFKPATGNTIKMGLSSSRNTFQQTLRRGYQQQAGFNPVAQGGNLTQRLIYGGAIFGGTLVAINFMFNRETREDGGMPPFERSYLNETFLHTGLGVGIIGIAARALHMNGWSYRLMAANPWLVLGIGLVGSIGTMYGTYACPPQNYVAKYALWTAFNLTQAALLSPMMFFAPQILARAGLYTLGMMGSIAFVGATAKQEKYLYLGGPLLAGVAIVALSGLAPMVLPATAGRALMFTENIWLYGGLAVFGGFTLYDIQKILQHARMSERGLMRRDPVNEAIRLELDFINIFVRMVQILAMQQNRRK</sequence>
<evidence type="ECO:0000256" key="5">
    <source>
        <dbReference type="RuleBase" id="RU004379"/>
    </source>
</evidence>
<feature type="transmembrane region" description="Helical" evidence="5">
    <location>
        <begin position="91"/>
        <end position="110"/>
    </location>
</feature>
<comment type="subcellular location">
    <subcellularLocation>
        <location evidence="1">Membrane</location>
        <topology evidence="1">Multi-pass membrane protein</topology>
    </subcellularLocation>
</comment>
<evidence type="ECO:0000256" key="1">
    <source>
        <dbReference type="ARBA" id="ARBA00004141"/>
    </source>
</evidence>
<feature type="transmembrane region" description="Helical" evidence="5">
    <location>
        <begin position="160"/>
        <end position="180"/>
    </location>
</feature>